<feature type="transmembrane region" description="Helical" evidence="6">
    <location>
        <begin position="6"/>
        <end position="27"/>
    </location>
</feature>
<dbReference type="EMBL" id="QTPM01000017">
    <property type="protein sequence ID" value="RQY92253.1"/>
    <property type="molecule type" value="Genomic_DNA"/>
</dbReference>
<dbReference type="EMBL" id="LPHB01000072">
    <property type="protein sequence ID" value="KWA55109.1"/>
    <property type="molecule type" value="Genomic_DNA"/>
</dbReference>
<gene>
    <name evidence="9" type="ORF">DF017_15645</name>
    <name evidence="7" type="ORF">F7R25_06325</name>
    <name evidence="8" type="ORF">WT44_28160</name>
</gene>
<evidence type="ECO:0000256" key="5">
    <source>
        <dbReference type="ARBA" id="ARBA00023136"/>
    </source>
</evidence>
<keyword evidence="3 6" id="KW-0812">Transmembrane</keyword>
<dbReference type="Proteomes" id="UP000068603">
    <property type="component" value="Unassembled WGS sequence"/>
</dbReference>
<reference evidence="9 11" key="2">
    <citation type="submission" date="2018-08" db="EMBL/GenBank/DDBJ databases">
        <title>Comparative analysis of Burkholderia isolates from Puerto Rico.</title>
        <authorList>
            <person name="Hall C."/>
            <person name="Sahl J."/>
            <person name="Wagner D."/>
        </authorList>
    </citation>
    <scope>NUCLEOTIDE SEQUENCE [LARGE SCALE GENOMIC DNA]</scope>
    <source>
        <strain evidence="9 11">Bp8966</strain>
    </source>
</reference>
<keyword evidence="4 6" id="KW-1133">Transmembrane helix</keyword>
<comment type="caution">
    <text evidence="8">The sequence shown here is derived from an EMBL/GenBank/DDBJ whole genome shotgun (WGS) entry which is preliminary data.</text>
</comment>
<feature type="transmembrane region" description="Helical" evidence="6">
    <location>
        <begin position="140"/>
        <end position="168"/>
    </location>
</feature>
<evidence type="ECO:0000256" key="6">
    <source>
        <dbReference type="SAM" id="Phobius"/>
    </source>
</evidence>
<dbReference type="Proteomes" id="UP000281098">
    <property type="component" value="Unassembled WGS sequence"/>
</dbReference>
<reference evidence="8 10" key="1">
    <citation type="submission" date="2015-11" db="EMBL/GenBank/DDBJ databases">
        <title>Expanding the genomic diversity of Burkholderia species for the development of highly accurate diagnostics.</title>
        <authorList>
            <person name="Sahl J."/>
            <person name="Keim P."/>
            <person name="Wagner D."/>
        </authorList>
    </citation>
    <scope>NUCLEOTIDE SEQUENCE [LARGE SCALE GENOMIC DNA]</scope>
    <source>
        <strain evidence="8 10">MSMB1960WGS</strain>
    </source>
</reference>
<feature type="transmembrane region" description="Helical" evidence="6">
    <location>
        <begin position="108"/>
        <end position="134"/>
    </location>
</feature>
<protein>
    <submittedName>
        <fullName evidence="8">Amino acid transporter</fullName>
    </submittedName>
    <submittedName>
        <fullName evidence="7">LysE family translocator</fullName>
    </submittedName>
</protein>
<evidence type="ECO:0000313" key="9">
    <source>
        <dbReference type="EMBL" id="RQY92253.1"/>
    </source>
</evidence>
<reference evidence="7 12" key="3">
    <citation type="submission" date="2019-09" db="EMBL/GenBank/DDBJ databases">
        <title>Draft genome sequences of 48 bacterial type strains from the CCUG.</title>
        <authorList>
            <person name="Tunovic T."/>
            <person name="Pineiro-Iglesias B."/>
            <person name="Unosson C."/>
            <person name="Inganas E."/>
            <person name="Ohlen M."/>
            <person name="Cardew S."/>
            <person name="Jensie-Markopoulos S."/>
            <person name="Salva-Serra F."/>
            <person name="Jaen-Luchoro D."/>
            <person name="Karlsson R."/>
            <person name="Svensson-Stadler L."/>
            <person name="Chun J."/>
            <person name="Moore E."/>
        </authorList>
    </citation>
    <scope>NUCLEOTIDE SEQUENCE [LARGE SCALE GENOMIC DNA]</scope>
    <source>
        <strain evidence="7 12">CCUG 65686</strain>
    </source>
</reference>
<evidence type="ECO:0000313" key="7">
    <source>
        <dbReference type="EMBL" id="KAB0639929.1"/>
    </source>
</evidence>
<proteinExistence type="predicted"/>
<dbReference type="AlphaFoldDB" id="A0A118PVT8"/>
<name>A0A118PVT8_9BURK</name>
<dbReference type="InterPro" id="IPR001123">
    <property type="entry name" value="LeuE-type"/>
</dbReference>
<keyword evidence="11" id="KW-1185">Reference proteome</keyword>
<dbReference type="PANTHER" id="PTHR30086">
    <property type="entry name" value="ARGININE EXPORTER PROTEIN ARGO"/>
    <property type="match status" value="1"/>
</dbReference>
<evidence type="ECO:0000313" key="11">
    <source>
        <dbReference type="Proteomes" id="UP000281098"/>
    </source>
</evidence>
<dbReference type="PANTHER" id="PTHR30086:SF20">
    <property type="entry name" value="ARGININE EXPORTER PROTEIN ARGO-RELATED"/>
    <property type="match status" value="1"/>
</dbReference>
<accession>A0A118PVT8</accession>
<organism evidence="8">
    <name type="scientific">Burkholderia stagnalis</name>
    <dbReference type="NCBI Taxonomy" id="1503054"/>
    <lineage>
        <taxon>Bacteria</taxon>
        <taxon>Pseudomonadati</taxon>
        <taxon>Pseudomonadota</taxon>
        <taxon>Betaproteobacteria</taxon>
        <taxon>Burkholderiales</taxon>
        <taxon>Burkholderiaceae</taxon>
        <taxon>Burkholderia</taxon>
        <taxon>Burkholderia cepacia complex</taxon>
    </lineage>
</organism>
<feature type="transmembrane region" description="Helical" evidence="6">
    <location>
        <begin position="69"/>
        <end position="87"/>
    </location>
</feature>
<dbReference type="Proteomes" id="UP000473470">
    <property type="component" value="Unassembled WGS sequence"/>
</dbReference>
<dbReference type="GO" id="GO:0005886">
    <property type="term" value="C:plasma membrane"/>
    <property type="evidence" value="ECO:0007669"/>
    <property type="project" value="UniProtKB-SubCell"/>
</dbReference>
<feature type="transmembrane region" description="Helical" evidence="6">
    <location>
        <begin position="180"/>
        <end position="198"/>
    </location>
</feature>
<sequence>MSQTLLSLIVFVIVATITPGGATTLATASGTQFGFRRSVPLLGGIALGLASLAAIAAAGLAGLLHAVPALQLIMKLVGSAYLLWLAWKIAASGAPKSSANAAQSPTSFFGGALLLWLNPKGWTMALGAAASFAALTPDPLHLAAILGSAFGIAAIVSLALWCTAGVLLGRALRTEFHWRVANGALGLLLALSIVPIWMD</sequence>
<comment type="subcellular location">
    <subcellularLocation>
        <location evidence="1">Cell membrane</location>
        <topology evidence="1">Multi-pass membrane protein</topology>
    </subcellularLocation>
</comment>
<evidence type="ECO:0000256" key="3">
    <source>
        <dbReference type="ARBA" id="ARBA00022692"/>
    </source>
</evidence>
<dbReference type="EMBL" id="VZOK01000007">
    <property type="protein sequence ID" value="KAB0639929.1"/>
    <property type="molecule type" value="Genomic_DNA"/>
</dbReference>
<dbReference type="GO" id="GO:0015171">
    <property type="term" value="F:amino acid transmembrane transporter activity"/>
    <property type="evidence" value="ECO:0007669"/>
    <property type="project" value="TreeGrafter"/>
</dbReference>
<evidence type="ECO:0000256" key="1">
    <source>
        <dbReference type="ARBA" id="ARBA00004651"/>
    </source>
</evidence>
<keyword evidence="5 6" id="KW-0472">Membrane</keyword>
<dbReference type="GeneID" id="93057919"/>
<evidence type="ECO:0000313" key="8">
    <source>
        <dbReference type="EMBL" id="KWA55109.1"/>
    </source>
</evidence>
<evidence type="ECO:0000313" key="10">
    <source>
        <dbReference type="Proteomes" id="UP000068603"/>
    </source>
</evidence>
<evidence type="ECO:0000313" key="12">
    <source>
        <dbReference type="Proteomes" id="UP000473470"/>
    </source>
</evidence>
<dbReference type="RefSeq" id="WP_059806400.1">
    <property type="nucleotide sequence ID" value="NZ_CABVPM010000026.1"/>
</dbReference>
<keyword evidence="2" id="KW-1003">Cell membrane</keyword>
<evidence type="ECO:0000256" key="4">
    <source>
        <dbReference type="ARBA" id="ARBA00022989"/>
    </source>
</evidence>
<dbReference type="GO" id="GO:0033228">
    <property type="term" value="P:cysteine export across plasma membrane"/>
    <property type="evidence" value="ECO:0007669"/>
    <property type="project" value="TreeGrafter"/>
</dbReference>
<dbReference type="KEGG" id="bstg:WT74_20065"/>
<feature type="transmembrane region" description="Helical" evidence="6">
    <location>
        <begin position="39"/>
        <end position="63"/>
    </location>
</feature>
<evidence type="ECO:0000256" key="2">
    <source>
        <dbReference type="ARBA" id="ARBA00022475"/>
    </source>
</evidence>
<dbReference type="Pfam" id="PF01810">
    <property type="entry name" value="LysE"/>
    <property type="match status" value="1"/>
</dbReference>